<gene>
    <name evidence="2" type="ORF">BN9_095310</name>
</gene>
<evidence type="ECO:0000313" key="3">
    <source>
        <dbReference type="Proteomes" id="UP000053237"/>
    </source>
</evidence>
<reference evidence="2 3" key="1">
    <citation type="submission" date="2012-05" db="EMBL/GenBank/DDBJ databases">
        <title>Recombination and specialization in a pathogen metapopulation.</title>
        <authorList>
            <person name="Gardiner A."/>
            <person name="Kemen E."/>
            <person name="Schultz-Larsen T."/>
            <person name="MacLean D."/>
            <person name="Van Oosterhout C."/>
            <person name="Jones J.D.G."/>
        </authorList>
    </citation>
    <scope>NUCLEOTIDE SEQUENCE [LARGE SCALE GENOMIC DNA]</scope>
    <source>
        <strain evidence="2 3">Ac Nc2</strain>
    </source>
</reference>
<proteinExistence type="predicted"/>
<dbReference type="InParanoid" id="A0A024FTC9"/>
<dbReference type="Proteomes" id="UP000053237">
    <property type="component" value="Unassembled WGS sequence"/>
</dbReference>
<sequence>MKEEYAVKSERYERQNRVDQARERLQEERYMERHRKAFNARDDDNGGSLDADEGGNVPSNTCQLTRIVSQIPAVSPDGAHVCNLLEVGEHQEAYEQQNNFAKHSGTPVSIELEASKIKVGKHDFEVDLTRAVDEFMDLADTDILIHVPFEEFKGAIAKSRVIADRFISLDTEGFHKIRFVDVR</sequence>
<name>A0A024FTC9_9STRA</name>
<evidence type="ECO:0000313" key="2">
    <source>
        <dbReference type="EMBL" id="CCI10355.1"/>
    </source>
</evidence>
<evidence type="ECO:0000256" key="1">
    <source>
        <dbReference type="SAM" id="MobiDB-lite"/>
    </source>
</evidence>
<comment type="caution">
    <text evidence="2">The sequence shown here is derived from an EMBL/GenBank/DDBJ whole genome shotgun (WGS) entry which is preliminary data.</text>
</comment>
<keyword evidence="3" id="KW-1185">Reference proteome</keyword>
<accession>A0A024FTC9</accession>
<dbReference type="AlphaFoldDB" id="A0A024FTC9"/>
<feature type="compositionally biased region" description="Basic and acidic residues" evidence="1">
    <location>
        <begin position="1"/>
        <end position="31"/>
    </location>
</feature>
<protein>
    <submittedName>
        <fullName evidence="2">Uncharacterized protein</fullName>
    </submittedName>
</protein>
<feature type="region of interest" description="Disordered" evidence="1">
    <location>
        <begin position="1"/>
        <end position="57"/>
    </location>
</feature>
<dbReference type="EMBL" id="CAIX01000224">
    <property type="protein sequence ID" value="CCI10355.1"/>
    <property type="molecule type" value="Genomic_DNA"/>
</dbReference>
<organism evidence="2 3">
    <name type="scientific">Albugo candida</name>
    <dbReference type="NCBI Taxonomy" id="65357"/>
    <lineage>
        <taxon>Eukaryota</taxon>
        <taxon>Sar</taxon>
        <taxon>Stramenopiles</taxon>
        <taxon>Oomycota</taxon>
        <taxon>Peronosporomycetes</taxon>
        <taxon>Albuginales</taxon>
        <taxon>Albuginaceae</taxon>
        <taxon>Albugo</taxon>
    </lineage>
</organism>